<feature type="compositionally biased region" description="Basic and acidic residues" evidence="1">
    <location>
        <begin position="159"/>
        <end position="171"/>
    </location>
</feature>
<organism evidence="3 4">
    <name type="scientific">Acrobeloides nanus</name>
    <dbReference type="NCBI Taxonomy" id="290746"/>
    <lineage>
        <taxon>Eukaryota</taxon>
        <taxon>Metazoa</taxon>
        <taxon>Ecdysozoa</taxon>
        <taxon>Nematoda</taxon>
        <taxon>Chromadorea</taxon>
        <taxon>Rhabditida</taxon>
        <taxon>Tylenchina</taxon>
        <taxon>Cephalobomorpha</taxon>
        <taxon>Cephaloboidea</taxon>
        <taxon>Cephalobidae</taxon>
        <taxon>Acrobeloides</taxon>
    </lineage>
</organism>
<dbReference type="Proteomes" id="UP000887540">
    <property type="component" value="Unplaced"/>
</dbReference>
<feature type="region of interest" description="Disordered" evidence="1">
    <location>
        <begin position="144"/>
        <end position="171"/>
    </location>
</feature>
<protein>
    <submittedName>
        <fullName evidence="4">Uncharacterized protein</fullName>
    </submittedName>
</protein>
<evidence type="ECO:0000313" key="3">
    <source>
        <dbReference type="Proteomes" id="UP000887540"/>
    </source>
</evidence>
<evidence type="ECO:0000256" key="2">
    <source>
        <dbReference type="SAM" id="SignalP"/>
    </source>
</evidence>
<keyword evidence="2" id="KW-0732">Signal</keyword>
<dbReference type="WBParaSite" id="ACRNAN_scaffold19452.g10024.t1">
    <property type="protein sequence ID" value="ACRNAN_scaffold19452.g10024.t1"/>
    <property type="gene ID" value="ACRNAN_scaffold19452.g10024"/>
</dbReference>
<proteinExistence type="predicted"/>
<feature type="signal peptide" evidence="2">
    <location>
        <begin position="1"/>
        <end position="18"/>
    </location>
</feature>
<dbReference type="AlphaFoldDB" id="A0A914D7Q8"/>
<accession>A0A914D7Q8</accession>
<sequence>MKFLLILAFVCVVVQSQASGMNQVETDVEDSIRQKRSPFGNVQNQCSGTLCSNNQVEIQRGKRSPGNVENYCVGPFCSNNQYEIQQRGKRSPFGNVQNHCEGTLCSNNQVEIQRGKRSPFGQIQNVCIGTNCCNGFNCPINKDKNRPFTNNDNTSPQRDSQKDNQRDGLLD</sequence>
<evidence type="ECO:0000313" key="4">
    <source>
        <dbReference type="WBParaSite" id="ACRNAN_scaffold19452.g10024.t1"/>
    </source>
</evidence>
<feature type="compositionally biased region" description="Polar residues" evidence="1">
    <location>
        <begin position="147"/>
        <end position="158"/>
    </location>
</feature>
<evidence type="ECO:0000256" key="1">
    <source>
        <dbReference type="SAM" id="MobiDB-lite"/>
    </source>
</evidence>
<feature type="chain" id="PRO_5036711272" evidence="2">
    <location>
        <begin position="19"/>
        <end position="171"/>
    </location>
</feature>
<name>A0A914D7Q8_9BILA</name>
<reference evidence="4" key="1">
    <citation type="submission" date="2022-11" db="UniProtKB">
        <authorList>
            <consortium name="WormBaseParasite"/>
        </authorList>
    </citation>
    <scope>IDENTIFICATION</scope>
</reference>
<keyword evidence="3" id="KW-1185">Reference proteome</keyword>